<dbReference type="Proteomes" id="UP000762676">
    <property type="component" value="Unassembled WGS sequence"/>
</dbReference>
<keyword evidence="2" id="KW-1185">Reference proteome</keyword>
<dbReference type="AlphaFoldDB" id="A0AAV4I9Z4"/>
<dbReference type="EMBL" id="BMAT01002452">
    <property type="protein sequence ID" value="GFS07142.1"/>
    <property type="molecule type" value="Genomic_DNA"/>
</dbReference>
<name>A0AAV4I9Z4_9GAST</name>
<organism evidence="1 2">
    <name type="scientific">Elysia marginata</name>
    <dbReference type="NCBI Taxonomy" id="1093978"/>
    <lineage>
        <taxon>Eukaryota</taxon>
        <taxon>Metazoa</taxon>
        <taxon>Spiralia</taxon>
        <taxon>Lophotrochozoa</taxon>
        <taxon>Mollusca</taxon>
        <taxon>Gastropoda</taxon>
        <taxon>Heterobranchia</taxon>
        <taxon>Euthyneura</taxon>
        <taxon>Panpulmonata</taxon>
        <taxon>Sacoglossa</taxon>
        <taxon>Placobranchoidea</taxon>
        <taxon>Plakobranchidae</taxon>
        <taxon>Elysia</taxon>
    </lineage>
</organism>
<protein>
    <submittedName>
        <fullName evidence="1">Uncharacterized protein</fullName>
    </submittedName>
</protein>
<evidence type="ECO:0000313" key="1">
    <source>
        <dbReference type="EMBL" id="GFS07142.1"/>
    </source>
</evidence>
<proteinExistence type="predicted"/>
<sequence length="80" mass="8411">MPAAMAHELLGIVCTDSGSGRTELFVAVVVAVVDDFVERTIVYLNPDSGNAGGCGRGGCGHYDCVYDDDGNDDDDDHDDD</sequence>
<reference evidence="1 2" key="1">
    <citation type="journal article" date="2021" name="Elife">
        <title>Chloroplast acquisition without the gene transfer in kleptoplastic sea slugs, Plakobranchus ocellatus.</title>
        <authorList>
            <person name="Maeda T."/>
            <person name="Takahashi S."/>
            <person name="Yoshida T."/>
            <person name="Shimamura S."/>
            <person name="Takaki Y."/>
            <person name="Nagai Y."/>
            <person name="Toyoda A."/>
            <person name="Suzuki Y."/>
            <person name="Arimoto A."/>
            <person name="Ishii H."/>
            <person name="Satoh N."/>
            <person name="Nishiyama T."/>
            <person name="Hasebe M."/>
            <person name="Maruyama T."/>
            <person name="Minagawa J."/>
            <person name="Obokata J."/>
            <person name="Shigenobu S."/>
        </authorList>
    </citation>
    <scope>NUCLEOTIDE SEQUENCE [LARGE SCALE GENOMIC DNA]</scope>
</reference>
<accession>A0AAV4I9Z4</accession>
<comment type="caution">
    <text evidence="1">The sequence shown here is derived from an EMBL/GenBank/DDBJ whole genome shotgun (WGS) entry which is preliminary data.</text>
</comment>
<evidence type="ECO:0000313" key="2">
    <source>
        <dbReference type="Proteomes" id="UP000762676"/>
    </source>
</evidence>
<gene>
    <name evidence="1" type="ORF">ElyMa_001242100</name>
</gene>